<keyword evidence="8" id="KW-1185">Reference proteome</keyword>
<evidence type="ECO:0000256" key="3">
    <source>
        <dbReference type="ARBA" id="ARBA00022630"/>
    </source>
</evidence>
<evidence type="ECO:0000259" key="6">
    <source>
        <dbReference type="Pfam" id="PF01180"/>
    </source>
</evidence>
<dbReference type="RefSeq" id="WP_158435255.1">
    <property type="nucleotide sequence ID" value="NZ_CP007536.1"/>
</dbReference>
<dbReference type="KEGG" id="nvn:NVIE_028390"/>
<accession>A0A060HNR5</accession>
<dbReference type="InterPro" id="IPR050074">
    <property type="entry name" value="DHO_dehydrogenase"/>
</dbReference>
<evidence type="ECO:0000313" key="7">
    <source>
        <dbReference type="EMBL" id="AIC17113.1"/>
    </source>
</evidence>
<dbReference type="GO" id="GO:0009220">
    <property type="term" value="P:pyrimidine ribonucleotide biosynthetic process"/>
    <property type="evidence" value="ECO:0007669"/>
    <property type="project" value="TreeGrafter"/>
</dbReference>
<evidence type="ECO:0000256" key="4">
    <source>
        <dbReference type="ARBA" id="ARBA00022643"/>
    </source>
</evidence>
<dbReference type="HOGENOM" id="CLU_661598_0_0_2"/>
<keyword evidence="5" id="KW-0560">Oxidoreductase</keyword>
<dbReference type="EMBL" id="CP007536">
    <property type="protein sequence ID" value="AIC17113.1"/>
    <property type="molecule type" value="Genomic_DNA"/>
</dbReference>
<evidence type="ECO:0000256" key="5">
    <source>
        <dbReference type="ARBA" id="ARBA00023002"/>
    </source>
</evidence>
<comment type="pathway">
    <text evidence="2">Pyrimidine metabolism; UMP biosynthesis via de novo pathway.</text>
</comment>
<organism evidence="7 8">
    <name type="scientific">Nitrososphaera viennensis EN76</name>
    <dbReference type="NCBI Taxonomy" id="926571"/>
    <lineage>
        <taxon>Archaea</taxon>
        <taxon>Nitrososphaerota</taxon>
        <taxon>Nitrososphaeria</taxon>
        <taxon>Nitrososphaerales</taxon>
        <taxon>Nitrososphaeraceae</taxon>
        <taxon>Nitrososphaera</taxon>
    </lineage>
</organism>
<dbReference type="GO" id="GO:0005737">
    <property type="term" value="C:cytoplasm"/>
    <property type="evidence" value="ECO:0007669"/>
    <property type="project" value="InterPro"/>
</dbReference>
<evidence type="ECO:0000256" key="2">
    <source>
        <dbReference type="ARBA" id="ARBA00004725"/>
    </source>
</evidence>
<sequence length="415" mass="46117">MSRTASISPISIYSGRQKNPRSLSAVLVDTFKASLDPSLFKLYRRYLYSRYKATDELAQGEVVHEIAKERLGKLAGKFEKNASYFDPGEQLALSVNGLALKSPVGVAAGFDKNCDMLLPMSYVFGYMNPGSILLKPRVGNPQKPRSEGTVRMAVDDERGAIINAQGYPHKGLEHTVRNLQKFSQGTHGRARILLNFSGITDLYTEDAVLDACREILVRTSPYVDLGFEENRTSPNTDFNRVLQSPDFTKKIIDLMNTHVPPGKIKASKIAPYSELPPKDDEKEARMKSIKVFYENGGQAVVIGNTRPVDTRASPLTAKFSRPVAGESGRPLFPYMLQMVEDVHKAFPDLTIMACGGIWNGEDAWQAYQKGATLVQLYTALTFQGFGIVREIHDTLKKKLAGETLQGFIEKRDSRL</sequence>
<dbReference type="GO" id="GO:0006207">
    <property type="term" value="P:'de novo' pyrimidine nucleobase biosynthetic process"/>
    <property type="evidence" value="ECO:0007669"/>
    <property type="project" value="TreeGrafter"/>
</dbReference>
<gene>
    <name evidence="7" type="ORF">NVIE_028390</name>
</gene>
<dbReference type="GeneID" id="74688004"/>
<comment type="cofactor">
    <cofactor evidence="1">
        <name>FMN</name>
        <dbReference type="ChEBI" id="CHEBI:58210"/>
    </cofactor>
</comment>
<reference evidence="7 8" key="1">
    <citation type="journal article" date="2014" name="Int. J. Syst. Evol. Microbiol.">
        <title>Nitrososphaera viennensis gen. nov., sp. nov., an aerobic and mesophilic, ammonia-oxidizing archaeon from soil and a member of the archaeal phylum Thaumarchaeota.</title>
        <authorList>
            <person name="Stieglmeier M."/>
            <person name="Klingl A."/>
            <person name="Alves R.J."/>
            <person name="Rittmann S.K."/>
            <person name="Melcher M."/>
            <person name="Leisch N."/>
            <person name="Schleper C."/>
        </authorList>
    </citation>
    <scope>NUCLEOTIDE SEQUENCE [LARGE SCALE GENOMIC DNA]</scope>
    <source>
        <strain evidence="7">EN76</strain>
    </source>
</reference>
<dbReference type="Proteomes" id="UP000027093">
    <property type="component" value="Chromosome"/>
</dbReference>
<protein>
    <submittedName>
        <fullName evidence="7">Putative dihydroorotate dehydrogenase</fullName>
    </submittedName>
</protein>
<dbReference type="GO" id="GO:0004152">
    <property type="term" value="F:dihydroorotate dehydrogenase activity"/>
    <property type="evidence" value="ECO:0007669"/>
    <property type="project" value="TreeGrafter"/>
</dbReference>
<dbReference type="InterPro" id="IPR013785">
    <property type="entry name" value="Aldolase_TIM"/>
</dbReference>
<evidence type="ECO:0000256" key="1">
    <source>
        <dbReference type="ARBA" id="ARBA00001917"/>
    </source>
</evidence>
<keyword evidence="3" id="KW-0285">Flavoprotein</keyword>
<dbReference type="InterPro" id="IPR005720">
    <property type="entry name" value="Dihydroorotate_DH_cat"/>
</dbReference>
<dbReference type="Gene3D" id="3.20.20.70">
    <property type="entry name" value="Aldolase class I"/>
    <property type="match status" value="1"/>
</dbReference>
<dbReference type="STRING" id="926571.NVIE_028390"/>
<evidence type="ECO:0000313" key="8">
    <source>
        <dbReference type="Proteomes" id="UP000027093"/>
    </source>
</evidence>
<dbReference type="PANTHER" id="PTHR48109">
    <property type="entry name" value="DIHYDROOROTATE DEHYDROGENASE (QUINONE), MITOCHONDRIAL-RELATED"/>
    <property type="match status" value="1"/>
</dbReference>
<proteinExistence type="predicted"/>
<dbReference type="PANTHER" id="PTHR48109:SF4">
    <property type="entry name" value="DIHYDROOROTATE DEHYDROGENASE (QUINONE), MITOCHONDRIAL"/>
    <property type="match status" value="1"/>
</dbReference>
<dbReference type="SUPFAM" id="SSF51395">
    <property type="entry name" value="FMN-linked oxidoreductases"/>
    <property type="match status" value="1"/>
</dbReference>
<feature type="domain" description="Dihydroorotate dehydrogenase catalytic" evidence="6">
    <location>
        <begin position="91"/>
        <end position="399"/>
    </location>
</feature>
<dbReference type="AlphaFoldDB" id="A0A060HNR5"/>
<dbReference type="OrthoDB" id="36608at2157"/>
<dbReference type="Pfam" id="PF01180">
    <property type="entry name" value="DHO_dh"/>
    <property type="match status" value="1"/>
</dbReference>
<name>A0A060HNR5_9ARCH</name>
<keyword evidence="4" id="KW-0288">FMN</keyword>